<dbReference type="InterPro" id="IPR003697">
    <property type="entry name" value="Maf-like"/>
</dbReference>
<keyword evidence="4" id="KW-0963">Cytoplasm</keyword>
<dbReference type="CDD" id="cd00555">
    <property type="entry name" value="Maf"/>
    <property type="match status" value="1"/>
</dbReference>
<dbReference type="GO" id="GO:0036221">
    <property type="term" value="F:UTP diphosphatase activity"/>
    <property type="evidence" value="ECO:0007669"/>
    <property type="project" value="RHEA"/>
</dbReference>
<dbReference type="EC" id="3.6.1.9" evidence="4"/>
<keyword evidence="2 4" id="KW-0378">Hydrolase</keyword>
<dbReference type="GO" id="GO:0036218">
    <property type="term" value="F:dTTP diphosphatase activity"/>
    <property type="evidence" value="ECO:0007669"/>
    <property type="project" value="RHEA"/>
</dbReference>
<comment type="catalytic activity">
    <reaction evidence="4">
        <text>UTP + H2O = UMP + diphosphate + H(+)</text>
        <dbReference type="Rhea" id="RHEA:29395"/>
        <dbReference type="ChEBI" id="CHEBI:15377"/>
        <dbReference type="ChEBI" id="CHEBI:15378"/>
        <dbReference type="ChEBI" id="CHEBI:33019"/>
        <dbReference type="ChEBI" id="CHEBI:46398"/>
        <dbReference type="ChEBI" id="CHEBI:57865"/>
        <dbReference type="EC" id="3.6.1.9"/>
    </reaction>
</comment>
<comment type="similarity">
    <text evidence="4">Belongs to the Maf family. YhdE subfamily.</text>
</comment>
<gene>
    <name evidence="5" type="ordered locus">AciPR4_4013</name>
</gene>
<dbReference type="Proteomes" id="UP000006844">
    <property type="component" value="Chromosome"/>
</dbReference>
<keyword evidence="3 4" id="KW-0546">Nucleotide metabolism</keyword>
<evidence type="ECO:0000313" key="5">
    <source>
        <dbReference type="EMBL" id="ADV84762.1"/>
    </source>
</evidence>
<dbReference type="eggNOG" id="COG0424">
    <property type="taxonomic scope" value="Bacteria"/>
</dbReference>
<proteinExistence type="inferred from homology"/>
<comment type="cofactor">
    <cofactor evidence="1 4">
        <name>a divalent metal cation</name>
        <dbReference type="ChEBI" id="CHEBI:60240"/>
    </cofactor>
</comment>
<dbReference type="PANTHER" id="PTHR43213">
    <property type="entry name" value="BIFUNCTIONAL DTTP/UTP PYROPHOSPHATASE/METHYLTRANSFERASE PROTEIN-RELATED"/>
    <property type="match status" value="1"/>
</dbReference>
<dbReference type="PIRSF" id="PIRSF006305">
    <property type="entry name" value="Maf"/>
    <property type="match status" value="1"/>
</dbReference>
<dbReference type="Pfam" id="PF02545">
    <property type="entry name" value="Maf"/>
    <property type="match status" value="1"/>
</dbReference>
<accession>E8V3S5</accession>
<feature type="site" description="Important for substrate specificity" evidence="4">
    <location>
        <position position="11"/>
    </location>
</feature>
<dbReference type="HAMAP" id="MF_00528">
    <property type="entry name" value="Maf"/>
    <property type="match status" value="1"/>
</dbReference>
<dbReference type="PANTHER" id="PTHR43213:SF5">
    <property type="entry name" value="BIFUNCTIONAL DTTP_UTP PYROPHOSPHATASE_METHYLTRANSFERASE PROTEIN-RELATED"/>
    <property type="match status" value="1"/>
</dbReference>
<dbReference type="GO" id="GO:0009117">
    <property type="term" value="P:nucleotide metabolic process"/>
    <property type="evidence" value="ECO:0007669"/>
    <property type="project" value="UniProtKB-KW"/>
</dbReference>
<feature type="site" description="Important for substrate specificity" evidence="4">
    <location>
        <position position="72"/>
    </location>
</feature>
<evidence type="ECO:0000256" key="2">
    <source>
        <dbReference type="ARBA" id="ARBA00022801"/>
    </source>
</evidence>
<dbReference type="NCBIfam" id="TIGR00172">
    <property type="entry name" value="maf"/>
    <property type="match status" value="1"/>
</dbReference>
<dbReference type="EMBL" id="CP002467">
    <property type="protein sequence ID" value="ADV84762.1"/>
    <property type="molecule type" value="Genomic_DNA"/>
</dbReference>
<protein>
    <recommendedName>
        <fullName evidence="4">dTTP/UTP pyrophosphatase</fullName>
        <shortName evidence="4">dTTPase/UTPase</shortName>
        <ecNumber evidence="4">3.6.1.9</ecNumber>
    </recommendedName>
    <alternativeName>
        <fullName evidence="4">Nucleoside triphosphate pyrophosphatase</fullName>
    </alternativeName>
    <alternativeName>
        <fullName evidence="4">Nucleotide pyrophosphatase</fullName>
        <shortName evidence="4">Nucleotide PPase</shortName>
    </alternativeName>
</protein>
<comment type="subcellular location">
    <subcellularLocation>
        <location evidence="4">Cytoplasm</location>
    </subcellularLocation>
</comment>
<evidence type="ECO:0000256" key="1">
    <source>
        <dbReference type="ARBA" id="ARBA00001968"/>
    </source>
</evidence>
<comment type="catalytic activity">
    <reaction evidence="4">
        <text>dTTP + H2O = dTMP + diphosphate + H(+)</text>
        <dbReference type="Rhea" id="RHEA:28534"/>
        <dbReference type="ChEBI" id="CHEBI:15377"/>
        <dbReference type="ChEBI" id="CHEBI:15378"/>
        <dbReference type="ChEBI" id="CHEBI:33019"/>
        <dbReference type="ChEBI" id="CHEBI:37568"/>
        <dbReference type="ChEBI" id="CHEBI:63528"/>
        <dbReference type="EC" id="3.6.1.9"/>
    </reaction>
</comment>
<dbReference type="InterPro" id="IPR029001">
    <property type="entry name" value="ITPase-like_fam"/>
</dbReference>
<dbReference type="RefSeq" id="WP_013570492.1">
    <property type="nucleotide sequence ID" value="NC_014963.1"/>
</dbReference>
<comment type="caution">
    <text evidence="4">Lacks conserved residue(s) required for the propagation of feature annotation.</text>
</comment>
<dbReference type="SUPFAM" id="SSF52972">
    <property type="entry name" value="ITPase-like"/>
    <property type="match status" value="1"/>
</dbReference>
<dbReference type="HOGENOM" id="CLU_040416_0_0_0"/>
<evidence type="ECO:0000313" key="6">
    <source>
        <dbReference type="Proteomes" id="UP000006844"/>
    </source>
</evidence>
<dbReference type="Gene3D" id="3.90.950.10">
    <property type="match status" value="1"/>
</dbReference>
<reference evidence="5 6" key="1">
    <citation type="journal article" date="2012" name="Stand. Genomic Sci.">
        <title>Complete genome sequence of Terriglobus saanensis type strain SP1PR4(T), an Acidobacteria from tundra soil.</title>
        <authorList>
            <person name="Rawat S.R."/>
            <person name="Mannisto M.K."/>
            <person name="Starovoytov V."/>
            <person name="Goodwin L."/>
            <person name="Nolan M."/>
            <person name="Hauser L."/>
            <person name="Land M."/>
            <person name="Davenport K.W."/>
            <person name="Woyke T."/>
            <person name="Haggblom M.M."/>
        </authorList>
    </citation>
    <scope>NUCLEOTIDE SEQUENCE</scope>
    <source>
        <strain evidence="6">ATCC BAA-1853 / DSM 23119 / SP1PR4</strain>
    </source>
</reference>
<feature type="active site" description="Proton acceptor" evidence="4">
    <location>
        <position position="71"/>
    </location>
</feature>
<evidence type="ECO:0000256" key="3">
    <source>
        <dbReference type="ARBA" id="ARBA00023080"/>
    </source>
</evidence>
<dbReference type="GO" id="GO:0005737">
    <property type="term" value="C:cytoplasm"/>
    <property type="evidence" value="ECO:0007669"/>
    <property type="project" value="UniProtKB-SubCell"/>
</dbReference>
<keyword evidence="6" id="KW-1185">Reference proteome</keyword>
<dbReference type="OrthoDB" id="9807767at2"/>
<dbReference type="KEGG" id="tsa:AciPR4_4013"/>
<name>E8V3S5_TERSS</name>
<feature type="site" description="Important for substrate specificity" evidence="4">
    <location>
        <position position="154"/>
    </location>
</feature>
<dbReference type="STRING" id="401053.AciPR4_4013"/>
<dbReference type="AlphaFoldDB" id="E8V3S5"/>
<comment type="function">
    <text evidence="4">Nucleoside triphosphate pyrophosphatase that hydrolyzes dTTP and UTP. May have a dual role in cell division arrest and in preventing the incorporation of modified nucleotides into cellular nucleic acids.</text>
</comment>
<sequence>MKLILASASPRRRDLLSQAGFEFAIITGDIDESQREGENPVAYTSRLAAEKAIAVFDALVETDDVFVLGADTTVAVDGVMLGKPVDVADAEYMLYRLQGRAHSVTTSVALVAAKKSLVAAETTHVFFEPMSPDEISAYVATGEPMDKAGAYAIQGGAAPWITRIEGSYDNVVGLPVNLVREMLAKLEVS</sequence>
<evidence type="ECO:0000256" key="4">
    <source>
        <dbReference type="HAMAP-Rule" id="MF_00528"/>
    </source>
</evidence>
<organism evidence="5 6">
    <name type="scientific">Terriglobus saanensis (strain ATCC BAA-1853 / DSM 23119 / SP1PR4)</name>
    <dbReference type="NCBI Taxonomy" id="401053"/>
    <lineage>
        <taxon>Bacteria</taxon>
        <taxon>Pseudomonadati</taxon>
        <taxon>Acidobacteriota</taxon>
        <taxon>Terriglobia</taxon>
        <taxon>Terriglobales</taxon>
        <taxon>Acidobacteriaceae</taxon>
        <taxon>Terriglobus</taxon>
    </lineage>
</organism>